<dbReference type="Gene3D" id="3.60.21.10">
    <property type="match status" value="1"/>
</dbReference>
<dbReference type="PIRSF" id="PIRSF000887">
    <property type="entry name" value="Pesterase_MJ0037"/>
    <property type="match status" value="1"/>
</dbReference>
<dbReference type="InterPro" id="IPR024173">
    <property type="entry name" value="Pesterase_MJ0037-like"/>
</dbReference>
<evidence type="ECO:0000313" key="3">
    <source>
        <dbReference type="Proteomes" id="UP000031166"/>
    </source>
</evidence>
<dbReference type="GO" id="GO:0016787">
    <property type="term" value="F:hydrolase activity"/>
    <property type="evidence" value="ECO:0007669"/>
    <property type="project" value="InterPro"/>
</dbReference>
<reference evidence="2 3" key="1">
    <citation type="submission" date="2014-12" db="EMBL/GenBank/DDBJ databases">
        <title>Genome sequencing of Brevundimonas nasdae TPW30.</title>
        <authorList>
            <person name="Tan P.W."/>
            <person name="Chan K.-G."/>
        </authorList>
    </citation>
    <scope>NUCLEOTIDE SEQUENCE [LARGE SCALE GENOMIC DNA]</scope>
    <source>
        <strain evidence="2 3">TPW30</strain>
    </source>
</reference>
<dbReference type="STRING" id="172043.RM53_02145"/>
<dbReference type="InterPro" id="IPR004843">
    <property type="entry name" value="Calcineurin-like_PHP"/>
</dbReference>
<dbReference type="InterPro" id="IPR026336">
    <property type="entry name" value="PdeM-like"/>
</dbReference>
<comment type="caution">
    <text evidence="2">The sequence shown here is derived from an EMBL/GenBank/DDBJ whole genome shotgun (WGS) entry which is preliminary data.</text>
</comment>
<dbReference type="AlphaFoldDB" id="A0A0B4CI15"/>
<proteinExistence type="predicted"/>
<organism evidence="2 3">
    <name type="scientific">Brevundimonas nasdae</name>
    <dbReference type="NCBI Taxonomy" id="172043"/>
    <lineage>
        <taxon>Bacteria</taxon>
        <taxon>Pseudomonadati</taxon>
        <taxon>Pseudomonadota</taxon>
        <taxon>Alphaproteobacteria</taxon>
        <taxon>Caulobacterales</taxon>
        <taxon>Caulobacteraceae</taxon>
        <taxon>Brevundimonas</taxon>
    </lineage>
</organism>
<dbReference type="EMBL" id="JWSY01000003">
    <property type="protein sequence ID" value="KIC60904.1"/>
    <property type="molecule type" value="Genomic_DNA"/>
</dbReference>
<gene>
    <name evidence="2" type="ORF">RM53_02145</name>
</gene>
<dbReference type="SUPFAM" id="SSF56300">
    <property type="entry name" value="Metallo-dependent phosphatases"/>
    <property type="match status" value="1"/>
</dbReference>
<name>A0A0B4CI15_9CAUL</name>
<feature type="domain" description="Calcineurin-like phosphoesterase" evidence="1">
    <location>
        <begin position="42"/>
        <end position="138"/>
    </location>
</feature>
<dbReference type="Pfam" id="PF00149">
    <property type="entry name" value="Metallophos"/>
    <property type="match status" value="1"/>
</dbReference>
<dbReference type="NCBIfam" id="TIGR04123">
    <property type="entry name" value="P_estr_lig_assc"/>
    <property type="match status" value="1"/>
</dbReference>
<dbReference type="RefSeq" id="WP_039244013.1">
    <property type="nucleotide sequence ID" value="NZ_JWSY01000003.1"/>
</dbReference>
<sequence>MNAALRQTLSPARKVCGSLSVRIAGEACVLRCSGAMWVPAHRTLIVADLHLEKGSAFAVRGQLLPPYDSRATLDRLEAEIVELNPAVVVLLGDSFHDAKAIPRMAADDRARLDQLSAGRDWLWLEGNHDREALNRSMARDADTAPRLPGRIVGDMMLGALRLTHEPEPLTADDDRRGEVAGHLHPAAKIAAYGRGVRRPCFVTDGSRIVLPAFGAFTGGLNVLDPAIADLFAAPPMAAALGRDRVHALDWAILR</sequence>
<protein>
    <submittedName>
        <fullName evidence="2">Phosphoesterase</fullName>
    </submittedName>
</protein>
<dbReference type="Proteomes" id="UP000031166">
    <property type="component" value="Unassembled WGS sequence"/>
</dbReference>
<dbReference type="PANTHER" id="PTHR39323">
    <property type="entry name" value="BLR1149 PROTEIN"/>
    <property type="match status" value="1"/>
</dbReference>
<dbReference type="InterPro" id="IPR029052">
    <property type="entry name" value="Metallo-depent_PP-like"/>
</dbReference>
<evidence type="ECO:0000313" key="2">
    <source>
        <dbReference type="EMBL" id="KIC60904.1"/>
    </source>
</evidence>
<accession>A0A0B4CI15</accession>
<evidence type="ECO:0000259" key="1">
    <source>
        <dbReference type="Pfam" id="PF00149"/>
    </source>
</evidence>
<dbReference type="PANTHER" id="PTHR39323:SF1">
    <property type="entry name" value="BLR1149 PROTEIN"/>
    <property type="match status" value="1"/>
</dbReference>